<comment type="subcellular location">
    <subcellularLocation>
        <location evidence="1">Membrane</location>
        <topology evidence="1">Multi-pass membrane protein</topology>
    </subcellularLocation>
</comment>
<keyword evidence="3 7" id="KW-0812">Transmembrane</keyword>
<proteinExistence type="predicted"/>
<reference evidence="9 10" key="1">
    <citation type="journal article" date="2018" name="BMC Genomics">
        <title>Genomic comparison of Trypanosoma conorhini and Trypanosoma rangeli to Trypanosoma cruzi strains of high and low virulence.</title>
        <authorList>
            <person name="Bradwell K.R."/>
            <person name="Koparde V.N."/>
            <person name="Matveyev A.V."/>
            <person name="Serrano M.G."/>
            <person name="Alves J.M."/>
            <person name="Parikh H."/>
            <person name="Huang B."/>
            <person name="Lee V."/>
            <person name="Espinosa-Alvarez O."/>
            <person name="Ortiz P.A."/>
            <person name="Costa-Martins A.G."/>
            <person name="Teixeira M.M."/>
            <person name="Buck G.A."/>
        </authorList>
    </citation>
    <scope>NUCLEOTIDE SEQUENCE [LARGE SCALE GENOMIC DNA]</scope>
    <source>
        <strain evidence="9 10">025E</strain>
    </source>
</reference>
<feature type="transmembrane region" description="Helical" evidence="7">
    <location>
        <begin position="128"/>
        <end position="148"/>
    </location>
</feature>
<protein>
    <submittedName>
        <fullName evidence="9">ABC transporter</fullName>
    </submittedName>
</protein>
<evidence type="ECO:0000313" key="10">
    <source>
        <dbReference type="Proteomes" id="UP000284403"/>
    </source>
</evidence>
<dbReference type="PANTHER" id="PTHR48041">
    <property type="entry name" value="ABC TRANSPORTER G FAMILY MEMBER 28"/>
    <property type="match status" value="1"/>
</dbReference>
<feature type="region of interest" description="Disordered" evidence="6">
    <location>
        <begin position="174"/>
        <end position="218"/>
    </location>
</feature>
<feature type="transmembrane region" description="Helical" evidence="7">
    <location>
        <begin position="42"/>
        <end position="61"/>
    </location>
</feature>
<dbReference type="InterPro" id="IPR050352">
    <property type="entry name" value="ABCG_transporters"/>
</dbReference>
<keyword evidence="4 7" id="KW-1133">Transmembrane helix</keyword>
<dbReference type="Proteomes" id="UP000284403">
    <property type="component" value="Unassembled WGS sequence"/>
</dbReference>
<keyword evidence="2" id="KW-0813">Transport</keyword>
<dbReference type="GO" id="GO:0140359">
    <property type="term" value="F:ABC-type transporter activity"/>
    <property type="evidence" value="ECO:0007669"/>
    <property type="project" value="InterPro"/>
</dbReference>
<keyword evidence="10" id="KW-1185">Reference proteome</keyword>
<feature type="transmembrane region" description="Helical" evidence="7">
    <location>
        <begin position="12"/>
        <end position="35"/>
    </location>
</feature>
<name>A0A422PWV3_9TRYP</name>
<dbReference type="RefSeq" id="XP_029229799.1">
    <property type="nucleotide sequence ID" value="XM_029370105.1"/>
</dbReference>
<evidence type="ECO:0000256" key="7">
    <source>
        <dbReference type="SAM" id="Phobius"/>
    </source>
</evidence>
<evidence type="ECO:0000256" key="4">
    <source>
        <dbReference type="ARBA" id="ARBA00022989"/>
    </source>
</evidence>
<dbReference type="PANTHER" id="PTHR48041:SF127">
    <property type="entry name" value="TRANSPORTER, PUTATIVE-RELATED"/>
    <property type="match status" value="1"/>
</dbReference>
<keyword evidence="5 7" id="KW-0472">Membrane</keyword>
<dbReference type="InterPro" id="IPR013525">
    <property type="entry name" value="ABC2_TM"/>
</dbReference>
<evidence type="ECO:0000313" key="9">
    <source>
        <dbReference type="EMBL" id="RNF22251.1"/>
    </source>
</evidence>
<evidence type="ECO:0000256" key="6">
    <source>
        <dbReference type="SAM" id="MobiDB-lite"/>
    </source>
</evidence>
<feature type="domain" description="ABC-2 type transporter transmembrane" evidence="8">
    <location>
        <begin position="1"/>
        <end position="91"/>
    </location>
</feature>
<evidence type="ECO:0000259" key="8">
    <source>
        <dbReference type="Pfam" id="PF01061"/>
    </source>
</evidence>
<evidence type="ECO:0000256" key="2">
    <source>
        <dbReference type="ARBA" id="ARBA00022448"/>
    </source>
</evidence>
<dbReference type="GeneID" id="40316794"/>
<dbReference type="EMBL" id="MKKU01000140">
    <property type="protein sequence ID" value="RNF22251.1"/>
    <property type="molecule type" value="Genomic_DNA"/>
</dbReference>
<evidence type="ECO:0000256" key="3">
    <source>
        <dbReference type="ARBA" id="ARBA00022692"/>
    </source>
</evidence>
<accession>A0A422PWV3</accession>
<evidence type="ECO:0000256" key="1">
    <source>
        <dbReference type="ARBA" id="ARBA00004141"/>
    </source>
</evidence>
<comment type="caution">
    <text evidence="9">The sequence shown here is derived from an EMBL/GenBank/DDBJ whole genome shotgun (WGS) entry which is preliminary data.</text>
</comment>
<gene>
    <name evidence="9" type="ORF">Tco025E_03183</name>
</gene>
<organism evidence="9 10">
    <name type="scientific">Trypanosoma conorhini</name>
    <dbReference type="NCBI Taxonomy" id="83891"/>
    <lineage>
        <taxon>Eukaryota</taxon>
        <taxon>Discoba</taxon>
        <taxon>Euglenozoa</taxon>
        <taxon>Kinetoplastea</taxon>
        <taxon>Metakinetoplastina</taxon>
        <taxon>Trypanosomatida</taxon>
        <taxon>Trypanosomatidae</taxon>
        <taxon>Trypanosoma</taxon>
    </lineage>
</organism>
<sequence>MIHFYRSPGAFFMHWLILVLLATLGYSFGLMFATFFESATTAFALVPMIFLPLLIVAGLFANTKRLVPYWVWLNYLSFPRHAYLGVFTNEFRRLDVICDPVTPHCAYPNGEAVIEQFGFEHWHPWQSVVALIVYQLGLAAIGSISLYIHGARRRGRLAFVKNLDSRVASPRAIASARSNDELSDSDVTPMDEIPTPSAAYTEASHLDEGGPSHPANDAVELTRLNTAAPKANRGV</sequence>
<evidence type="ECO:0000256" key="5">
    <source>
        <dbReference type="ARBA" id="ARBA00023136"/>
    </source>
</evidence>
<dbReference type="GO" id="GO:0016020">
    <property type="term" value="C:membrane"/>
    <property type="evidence" value="ECO:0007669"/>
    <property type="project" value="UniProtKB-SubCell"/>
</dbReference>
<dbReference type="Pfam" id="PF01061">
    <property type="entry name" value="ABC2_membrane"/>
    <property type="match status" value="1"/>
</dbReference>
<dbReference type="AlphaFoldDB" id="A0A422PWV3"/>
<dbReference type="OrthoDB" id="66620at2759"/>